<reference evidence="1" key="1">
    <citation type="submission" date="2022-08" db="UniProtKB">
        <authorList>
            <consortium name="EnsemblMetazoa"/>
        </authorList>
    </citation>
    <scope>IDENTIFICATION</scope>
    <source>
        <strain evidence="1">05x7-T-G4-1.051#20</strain>
    </source>
</reference>
<keyword evidence="2" id="KW-1185">Reference proteome</keyword>
<sequence length="76" mass="8765">MRKFGFGTHNLQGQIMEEVDCLMEKMFASTNPSSPVFIFPTLHHLPMSSFGQMEKSFKEIDEFYLGDDSRPQTKIC</sequence>
<accession>A0A8W8NG85</accession>
<evidence type="ECO:0000313" key="2">
    <source>
        <dbReference type="Proteomes" id="UP000005408"/>
    </source>
</evidence>
<organism evidence="1 2">
    <name type="scientific">Magallana gigas</name>
    <name type="common">Pacific oyster</name>
    <name type="synonym">Crassostrea gigas</name>
    <dbReference type="NCBI Taxonomy" id="29159"/>
    <lineage>
        <taxon>Eukaryota</taxon>
        <taxon>Metazoa</taxon>
        <taxon>Spiralia</taxon>
        <taxon>Lophotrochozoa</taxon>
        <taxon>Mollusca</taxon>
        <taxon>Bivalvia</taxon>
        <taxon>Autobranchia</taxon>
        <taxon>Pteriomorphia</taxon>
        <taxon>Ostreida</taxon>
        <taxon>Ostreoidea</taxon>
        <taxon>Ostreidae</taxon>
        <taxon>Magallana</taxon>
    </lineage>
</organism>
<proteinExistence type="predicted"/>
<protein>
    <submittedName>
        <fullName evidence="1">Uncharacterized protein</fullName>
    </submittedName>
</protein>
<dbReference type="AlphaFoldDB" id="A0A8W8NG85"/>
<name>A0A8W8NG85_MAGGI</name>
<dbReference type="Proteomes" id="UP000005408">
    <property type="component" value="Unassembled WGS sequence"/>
</dbReference>
<evidence type="ECO:0000313" key="1">
    <source>
        <dbReference type="EnsemblMetazoa" id="G683.4:cds"/>
    </source>
</evidence>
<dbReference type="EnsemblMetazoa" id="G683.4">
    <property type="protein sequence ID" value="G683.4:cds"/>
    <property type="gene ID" value="G683"/>
</dbReference>